<protein>
    <submittedName>
        <fullName evidence="1">Uncharacterized protein</fullName>
    </submittedName>
</protein>
<comment type="caution">
    <text evidence="1">The sequence shown here is derived from an EMBL/GenBank/DDBJ whole genome shotgun (WGS) entry which is preliminary data.</text>
</comment>
<dbReference type="eggNOG" id="ENOG5031YAB">
    <property type="taxonomic scope" value="Bacteria"/>
</dbReference>
<keyword evidence="2" id="KW-1185">Reference proteome</keyword>
<accession>A0A087D315</accession>
<proteinExistence type="predicted"/>
<evidence type="ECO:0000313" key="1">
    <source>
        <dbReference type="EMBL" id="KFI89915.1"/>
    </source>
</evidence>
<gene>
    <name evidence="1" type="ORF">BRUM_1135</name>
</gene>
<dbReference type="EMBL" id="JGZL01000007">
    <property type="protein sequence ID" value="KFI89915.1"/>
    <property type="molecule type" value="Genomic_DNA"/>
</dbReference>
<dbReference type="RefSeq" id="WP_272944583.1">
    <property type="nucleotide sequence ID" value="NZ_JGZL01000007.1"/>
</dbReference>
<evidence type="ECO:0000313" key="2">
    <source>
        <dbReference type="Proteomes" id="UP000029078"/>
    </source>
</evidence>
<reference evidence="1 2" key="1">
    <citation type="submission" date="2014-03" db="EMBL/GenBank/DDBJ databases">
        <title>Genomics of Bifidobacteria.</title>
        <authorList>
            <person name="Ventura M."/>
            <person name="Milani C."/>
            <person name="Lugli G.A."/>
        </authorList>
    </citation>
    <scope>NUCLEOTIDE SEQUENCE [LARGE SCALE GENOMIC DNA]</scope>
    <source>
        <strain evidence="1 2">LMG 21811</strain>
    </source>
</reference>
<sequence>MNKNKLFSAIVRGFEMRGISALSSVAGSASVNDALQEIIETRR</sequence>
<dbReference type="Proteomes" id="UP000029078">
    <property type="component" value="Unassembled WGS sequence"/>
</dbReference>
<organism evidence="1 2">
    <name type="scientific">Bifidobacterium ruminantium</name>
    <dbReference type="NCBI Taxonomy" id="78346"/>
    <lineage>
        <taxon>Bacteria</taxon>
        <taxon>Bacillati</taxon>
        <taxon>Actinomycetota</taxon>
        <taxon>Actinomycetes</taxon>
        <taxon>Bifidobacteriales</taxon>
        <taxon>Bifidobacteriaceae</taxon>
        <taxon>Bifidobacterium</taxon>
    </lineage>
</organism>
<dbReference type="AlphaFoldDB" id="A0A087D315"/>
<name>A0A087D315_BIFRU</name>